<protein>
    <submittedName>
        <fullName evidence="1">Uncharacterized protein</fullName>
    </submittedName>
</protein>
<dbReference type="AlphaFoldDB" id="A0A085MA83"/>
<name>A0A085MA83_9BILA</name>
<sequence>MSEVCLTELAEARSRQFLVDLVSYEMCGWLDVPRASLSWYSKMEGTQKMRCVAWTGRNCVGLRFVWRSLMGVAGIVAGLKMVIVLIDAEPHPVAAVQVRIVVLDRHHHLHDVVPDHVREEVPILFQRRTCHPMKPPLLPPHSSVCAL</sequence>
<dbReference type="EMBL" id="KL363210">
    <property type="protein sequence ID" value="KFD54129.1"/>
    <property type="molecule type" value="Genomic_DNA"/>
</dbReference>
<gene>
    <name evidence="1" type="ORF">M513_04906</name>
</gene>
<proteinExistence type="predicted"/>
<evidence type="ECO:0000313" key="1">
    <source>
        <dbReference type="EMBL" id="KFD54129.1"/>
    </source>
</evidence>
<evidence type="ECO:0000313" key="2">
    <source>
        <dbReference type="Proteomes" id="UP000030764"/>
    </source>
</evidence>
<organism evidence="1 2">
    <name type="scientific">Trichuris suis</name>
    <name type="common">pig whipworm</name>
    <dbReference type="NCBI Taxonomy" id="68888"/>
    <lineage>
        <taxon>Eukaryota</taxon>
        <taxon>Metazoa</taxon>
        <taxon>Ecdysozoa</taxon>
        <taxon>Nematoda</taxon>
        <taxon>Enoplea</taxon>
        <taxon>Dorylaimia</taxon>
        <taxon>Trichinellida</taxon>
        <taxon>Trichuridae</taxon>
        <taxon>Trichuris</taxon>
    </lineage>
</organism>
<dbReference type="Proteomes" id="UP000030764">
    <property type="component" value="Unassembled WGS sequence"/>
</dbReference>
<accession>A0A085MA83</accession>
<reference evidence="1 2" key="1">
    <citation type="journal article" date="2014" name="Nat. Genet.">
        <title>Genome and transcriptome of the porcine whipworm Trichuris suis.</title>
        <authorList>
            <person name="Jex A.R."/>
            <person name="Nejsum P."/>
            <person name="Schwarz E.M."/>
            <person name="Hu L."/>
            <person name="Young N.D."/>
            <person name="Hall R.S."/>
            <person name="Korhonen P.K."/>
            <person name="Liao S."/>
            <person name="Thamsborg S."/>
            <person name="Xia J."/>
            <person name="Xu P."/>
            <person name="Wang S."/>
            <person name="Scheerlinck J.P."/>
            <person name="Hofmann A."/>
            <person name="Sternberg P.W."/>
            <person name="Wang J."/>
            <person name="Gasser R.B."/>
        </authorList>
    </citation>
    <scope>NUCLEOTIDE SEQUENCE [LARGE SCALE GENOMIC DNA]</scope>
    <source>
        <strain evidence="1">DCEP-RM93M</strain>
    </source>
</reference>
<keyword evidence="2" id="KW-1185">Reference proteome</keyword>